<sequence>MHSRYDVRLVFFTPARVAVILTDTKMDDKGAVAVALEKRDAQKPEKKQYDGVMLVFTGVEDRGRVAQGMNQFLLRAEKHVPAFSADWKSRLRWFKTRDNIMGDVKSHEQWYKDLQPYEPLPVATGSSLAAAIAHVDPKASVDIFQIAPCADKDVWDFIDAIPNINVYHLFFGYNSRQGSFELVKDDQDKEELAERQSKFHATLQDHLQAKHPHARVIFTQNVPTFDNAKAGSQDLDWCRQYFPKEDIDMALYDHFWSKRVREANAYADPDLQIEIPDDRDEFLRQVVEARLKPTALRTKILQVVKSALANGELTDLTDKTLRYRLGGILLPEFTGKPHPTLELGDANHMTAVMEYLDHEKAGGSTAGELAPAICHNSDNPKFVPRVEAGTSPTGQGWVLEKCKLDKTRADMEAIFAPHGCKAALGLSK</sequence>
<reference evidence="1" key="1">
    <citation type="journal article" date="2023" name="Mol. Plant Microbe Interact.">
        <title>Elucidating the Obligate Nature and Biological Capacity of an Invasive Fungal Corn Pathogen.</title>
        <authorList>
            <person name="MacCready J.S."/>
            <person name="Roggenkamp E.M."/>
            <person name="Gdanetz K."/>
            <person name="Chilvers M.I."/>
        </authorList>
    </citation>
    <scope>NUCLEOTIDE SEQUENCE</scope>
    <source>
        <strain evidence="1">PM02</strain>
    </source>
</reference>
<accession>A0AAD9I2N0</accession>
<keyword evidence="2" id="KW-1185">Reference proteome</keyword>
<proteinExistence type="predicted"/>
<evidence type="ECO:0000313" key="2">
    <source>
        <dbReference type="Proteomes" id="UP001217918"/>
    </source>
</evidence>
<dbReference type="AlphaFoldDB" id="A0AAD9I2N0"/>
<name>A0AAD9I2N0_9PEZI</name>
<gene>
    <name evidence="1" type="ORF">P8C59_004425</name>
</gene>
<protein>
    <submittedName>
        <fullName evidence="1">Uncharacterized protein</fullName>
    </submittedName>
</protein>
<dbReference type="EMBL" id="JAQQPM010000003">
    <property type="protein sequence ID" value="KAK2069881.1"/>
    <property type="molecule type" value="Genomic_DNA"/>
</dbReference>
<organism evidence="1 2">
    <name type="scientific">Phyllachora maydis</name>
    <dbReference type="NCBI Taxonomy" id="1825666"/>
    <lineage>
        <taxon>Eukaryota</taxon>
        <taxon>Fungi</taxon>
        <taxon>Dikarya</taxon>
        <taxon>Ascomycota</taxon>
        <taxon>Pezizomycotina</taxon>
        <taxon>Sordariomycetes</taxon>
        <taxon>Sordariomycetidae</taxon>
        <taxon>Phyllachorales</taxon>
        <taxon>Phyllachoraceae</taxon>
        <taxon>Phyllachora</taxon>
    </lineage>
</organism>
<evidence type="ECO:0000313" key="1">
    <source>
        <dbReference type="EMBL" id="KAK2069881.1"/>
    </source>
</evidence>
<comment type="caution">
    <text evidence="1">The sequence shown here is derived from an EMBL/GenBank/DDBJ whole genome shotgun (WGS) entry which is preliminary data.</text>
</comment>
<dbReference type="Proteomes" id="UP001217918">
    <property type="component" value="Unassembled WGS sequence"/>
</dbReference>